<proteinExistence type="inferred from homology"/>
<keyword evidence="13 18" id="KW-0472">Membrane</keyword>
<feature type="domain" description="Major facilitator superfamily (MFS) profile" evidence="19">
    <location>
        <begin position="376"/>
        <end position="551"/>
    </location>
</feature>
<dbReference type="GO" id="GO:0003939">
    <property type="term" value="F:L-iditol 2-dehydrogenase (NAD+) activity"/>
    <property type="evidence" value="ECO:0007669"/>
    <property type="project" value="TreeGrafter"/>
</dbReference>
<organism evidence="20 21">
    <name type="scientific">Rhodotorula toruloides</name>
    <name type="common">Yeast</name>
    <name type="synonym">Rhodosporidium toruloides</name>
    <dbReference type="NCBI Taxonomy" id="5286"/>
    <lineage>
        <taxon>Eukaryota</taxon>
        <taxon>Fungi</taxon>
        <taxon>Dikarya</taxon>
        <taxon>Basidiomycota</taxon>
        <taxon>Pucciniomycotina</taxon>
        <taxon>Microbotryomycetes</taxon>
        <taxon>Sporidiobolales</taxon>
        <taxon>Sporidiobolaceae</taxon>
        <taxon>Rhodotorula</taxon>
    </lineage>
</organism>
<keyword evidence="8" id="KW-0479">Metal-binding</keyword>
<evidence type="ECO:0000256" key="8">
    <source>
        <dbReference type="ARBA" id="ARBA00022723"/>
    </source>
</evidence>
<dbReference type="PRINTS" id="PR00171">
    <property type="entry name" value="SUGRTRNSPORT"/>
</dbReference>
<dbReference type="EMBL" id="CWKI01000003">
    <property type="protein sequence ID" value="CTR05892.1"/>
    <property type="molecule type" value="Genomic_DNA"/>
</dbReference>
<accession>A0A0K3CB85</accession>
<dbReference type="GO" id="GO:0050019">
    <property type="term" value="F:L-arabinitol 4-dehydrogenase activity"/>
    <property type="evidence" value="ECO:0007669"/>
    <property type="project" value="UniProtKB-EC"/>
</dbReference>
<dbReference type="Proteomes" id="UP000199069">
    <property type="component" value="Unassembled WGS sequence"/>
</dbReference>
<dbReference type="Gene3D" id="3.90.180.10">
    <property type="entry name" value="Medium-chain alcohol dehydrogenases, catalytic domain"/>
    <property type="match status" value="1"/>
</dbReference>
<dbReference type="GO" id="GO:0022857">
    <property type="term" value="F:transmembrane transporter activity"/>
    <property type="evidence" value="ECO:0007669"/>
    <property type="project" value="InterPro"/>
</dbReference>
<comment type="catalytic activity">
    <reaction evidence="17">
        <text>L-arabinitol + NAD(+) = L-xylulose + NADH + H(+)</text>
        <dbReference type="Rhea" id="RHEA:16381"/>
        <dbReference type="ChEBI" id="CHEBI:15378"/>
        <dbReference type="ChEBI" id="CHEBI:17399"/>
        <dbReference type="ChEBI" id="CHEBI:18403"/>
        <dbReference type="ChEBI" id="CHEBI:57540"/>
        <dbReference type="ChEBI" id="CHEBI:57945"/>
        <dbReference type="EC" id="1.1.1.12"/>
    </reaction>
</comment>
<keyword evidence="9" id="KW-0862">Zinc</keyword>
<dbReference type="SUPFAM" id="SSF103473">
    <property type="entry name" value="MFS general substrate transporter"/>
    <property type="match status" value="1"/>
</dbReference>
<feature type="transmembrane region" description="Helical" evidence="18">
    <location>
        <begin position="425"/>
        <end position="443"/>
    </location>
</feature>
<evidence type="ECO:0000256" key="14">
    <source>
        <dbReference type="ARBA" id="ARBA00038954"/>
    </source>
</evidence>
<dbReference type="EC" id="1.1.1.12" evidence="14"/>
<name>A0A0K3CB85_RHOTO</name>
<evidence type="ECO:0000256" key="2">
    <source>
        <dbReference type="ARBA" id="ARBA00004141"/>
    </source>
</evidence>
<dbReference type="PROSITE" id="PS50850">
    <property type="entry name" value="MFS"/>
    <property type="match status" value="1"/>
</dbReference>
<reference evidence="20 21" key="1">
    <citation type="submission" date="2015-07" db="EMBL/GenBank/DDBJ databases">
        <authorList>
            <person name="Cajimat M.N.B."/>
            <person name="Milazzo M.L."/>
            <person name="Fulhorst C.F."/>
        </authorList>
    </citation>
    <scope>NUCLEOTIDE SEQUENCE [LARGE SCALE GENOMIC DNA]</scope>
    <source>
        <strain evidence="20">Single colony</strain>
    </source>
</reference>
<keyword evidence="6" id="KW-0813">Transport</keyword>
<evidence type="ECO:0000256" key="6">
    <source>
        <dbReference type="ARBA" id="ARBA00022448"/>
    </source>
</evidence>
<dbReference type="InterPro" id="IPR036259">
    <property type="entry name" value="MFS_trans_sf"/>
</dbReference>
<dbReference type="GO" id="GO:0016020">
    <property type="term" value="C:membrane"/>
    <property type="evidence" value="ECO:0007669"/>
    <property type="project" value="UniProtKB-SubCell"/>
</dbReference>
<dbReference type="Gene3D" id="1.20.1250.20">
    <property type="entry name" value="MFS general substrate transporter like domains"/>
    <property type="match status" value="1"/>
</dbReference>
<dbReference type="InterPro" id="IPR045306">
    <property type="entry name" value="SDH-like"/>
</dbReference>
<evidence type="ECO:0000256" key="12">
    <source>
        <dbReference type="ARBA" id="ARBA00023027"/>
    </source>
</evidence>
<protein>
    <recommendedName>
        <fullName evidence="15">L-arabinitol 4-dehydrogenase</fullName>
        <ecNumber evidence="14">1.1.1.12</ecNumber>
    </recommendedName>
</protein>
<dbReference type="CDD" id="cd05285">
    <property type="entry name" value="sorbitol_DH"/>
    <property type="match status" value="1"/>
</dbReference>
<evidence type="ECO:0000313" key="20">
    <source>
        <dbReference type="EMBL" id="CTR05892.1"/>
    </source>
</evidence>
<comment type="cofactor">
    <cofactor evidence="1">
        <name>Zn(2+)</name>
        <dbReference type="ChEBI" id="CHEBI:29105"/>
    </cofactor>
</comment>
<dbReference type="InterPro" id="IPR003663">
    <property type="entry name" value="Sugar/inositol_transpt"/>
</dbReference>
<evidence type="ECO:0000256" key="1">
    <source>
        <dbReference type="ARBA" id="ARBA00001947"/>
    </source>
</evidence>
<dbReference type="Gene3D" id="3.40.50.720">
    <property type="entry name" value="NAD(P)-binding Rossmann-like Domain"/>
    <property type="match status" value="1"/>
</dbReference>
<dbReference type="AlphaFoldDB" id="A0A0K3CB85"/>
<dbReference type="InterPro" id="IPR005828">
    <property type="entry name" value="MFS_sugar_transport-like"/>
</dbReference>
<evidence type="ECO:0000256" key="3">
    <source>
        <dbReference type="ARBA" id="ARBA00008072"/>
    </source>
</evidence>
<evidence type="ECO:0000256" key="13">
    <source>
        <dbReference type="ARBA" id="ARBA00023136"/>
    </source>
</evidence>
<dbReference type="Pfam" id="PF08240">
    <property type="entry name" value="ADH_N"/>
    <property type="match status" value="1"/>
</dbReference>
<evidence type="ECO:0000256" key="9">
    <source>
        <dbReference type="ARBA" id="ARBA00022833"/>
    </source>
</evidence>
<dbReference type="GO" id="GO:0008270">
    <property type="term" value="F:zinc ion binding"/>
    <property type="evidence" value="ECO:0007669"/>
    <property type="project" value="InterPro"/>
</dbReference>
<evidence type="ECO:0000256" key="4">
    <source>
        <dbReference type="ARBA" id="ARBA00010992"/>
    </source>
</evidence>
<evidence type="ECO:0000256" key="10">
    <source>
        <dbReference type="ARBA" id="ARBA00022989"/>
    </source>
</evidence>
<evidence type="ECO:0000256" key="7">
    <source>
        <dbReference type="ARBA" id="ARBA00022692"/>
    </source>
</evidence>
<dbReference type="PROSITE" id="PS00059">
    <property type="entry name" value="ADH_ZINC"/>
    <property type="match status" value="1"/>
</dbReference>
<evidence type="ECO:0000256" key="5">
    <source>
        <dbReference type="ARBA" id="ARBA00011881"/>
    </source>
</evidence>
<dbReference type="FunFam" id="3.40.50.720:FF:000068">
    <property type="entry name" value="Sorbitol dehydrogenase"/>
    <property type="match status" value="1"/>
</dbReference>
<keyword evidence="10 18" id="KW-1133">Transmembrane helix</keyword>
<evidence type="ECO:0000256" key="18">
    <source>
        <dbReference type="SAM" id="Phobius"/>
    </source>
</evidence>
<dbReference type="Pfam" id="PF00083">
    <property type="entry name" value="Sugar_tr"/>
    <property type="match status" value="1"/>
</dbReference>
<comment type="catalytic activity">
    <reaction evidence="16">
        <text>myo-inositol(out) + H(+)(out) = myo-inositol(in) + H(+)(in)</text>
        <dbReference type="Rhea" id="RHEA:60364"/>
        <dbReference type="ChEBI" id="CHEBI:15378"/>
        <dbReference type="ChEBI" id="CHEBI:17268"/>
    </reaction>
</comment>
<dbReference type="InterPro" id="IPR013149">
    <property type="entry name" value="ADH-like_C"/>
</dbReference>
<comment type="similarity">
    <text evidence="4">Belongs to the major facilitator superfamily. Sugar transporter (TC 2.A.1.1) family.</text>
</comment>
<keyword evidence="7 18" id="KW-0812">Transmembrane</keyword>
<keyword evidence="12" id="KW-0520">NAD</keyword>
<dbReference type="InterPro" id="IPR020846">
    <property type="entry name" value="MFS_dom"/>
</dbReference>
<dbReference type="InterPro" id="IPR036291">
    <property type="entry name" value="NAD(P)-bd_dom_sf"/>
</dbReference>
<evidence type="ECO:0000256" key="11">
    <source>
        <dbReference type="ARBA" id="ARBA00023002"/>
    </source>
</evidence>
<dbReference type="PANTHER" id="PTHR43161">
    <property type="entry name" value="SORBITOL DEHYDROGENASE"/>
    <property type="match status" value="1"/>
</dbReference>
<comment type="subcellular location">
    <subcellularLocation>
        <location evidence="2">Membrane</location>
        <topology evidence="2">Multi-pass membrane protein</topology>
    </subcellularLocation>
</comment>
<dbReference type="InterPro" id="IPR013154">
    <property type="entry name" value="ADH-like_N"/>
</dbReference>
<evidence type="ECO:0000256" key="16">
    <source>
        <dbReference type="ARBA" id="ARBA00049119"/>
    </source>
</evidence>
<evidence type="ECO:0000256" key="17">
    <source>
        <dbReference type="ARBA" id="ARBA00049317"/>
    </source>
</evidence>
<gene>
    <name evidence="20" type="primary">FGENESH: predicted gene_3.204</name>
    <name evidence="20" type="ORF">BN2166_0017530</name>
</gene>
<feature type="transmembrane region" description="Helical" evidence="18">
    <location>
        <begin position="450"/>
        <end position="468"/>
    </location>
</feature>
<comment type="similarity">
    <text evidence="3">Belongs to the zinc-containing alcohol dehydrogenase family.</text>
</comment>
<feature type="transmembrane region" description="Helical" evidence="18">
    <location>
        <begin position="507"/>
        <end position="526"/>
    </location>
</feature>
<feature type="transmembrane region" description="Helical" evidence="18">
    <location>
        <begin position="474"/>
        <end position="495"/>
    </location>
</feature>
<dbReference type="SUPFAM" id="SSF50129">
    <property type="entry name" value="GroES-like"/>
    <property type="match status" value="1"/>
</dbReference>
<dbReference type="SUPFAM" id="SSF51735">
    <property type="entry name" value="NAD(P)-binding Rossmann-fold domains"/>
    <property type="match status" value="1"/>
</dbReference>
<keyword evidence="11" id="KW-0560">Oxidoreductase</keyword>
<dbReference type="Pfam" id="PF00107">
    <property type="entry name" value="ADH_zinc_N"/>
    <property type="match status" value="1"/>
</dbReference>
<dbReference type="InterPro" id="IPR002328">
    <property type="entry name" value="ADH_Zn_CS"/>
</dbReference>
<evidence type="ECO:0000313" key="21">
    <source>
        <dbReference type="Proteomes" id="UP000199069"/>
    </source>
</evidence>
<sequence length="551" mass="59227">MVVRETCGAGHESAGEVYEVGPGVEGLKKGDRVALEAGLPCGECEFCRIGRYNACPDVVFFSTPPYHGMLTRFHAHPASWVHRLTDSISYEEGALLEPLVVALAGIERAGLRLGDPLLICGAGPIGLISLLAARAAGATPIVITDIAQSRLDVAKQLVPGVKTVLVERGVEPKDVAAKIKKEAGLPLGLSVALECSGVESSVQTAVYASKFGGTVFVIGAGKDFQSLPFMHMSVNEIDLKFQYRYANQYPKAIRLVEAGLINLKPLVTHRFTLETAIEAFETAVDVTRGATKMQIHDEALRLNGVDWTQIRFMVFDSPSRGEEPFEKRQEFLLSFFPPADPSTFSSASAAAVNPTADETAASEVVEREGDGIVREEAHLGDPDIFFFGYDQGMMGGVNGAPDYIQTMNLGYLTPSANGGKGGIVAAYYLGTLIGCLVGGWIGDKLGRKKTIWIGALWILVGAPLQAAAQNVAWMVMARIITGVGTGHLNVIVPVWSAETSGHLSRGFFIALEFTLNIFGVVVAYWLEYGLSFVGDGNTQIRWRFPIAFQPV</sequence>
<evidence type="ECO:0000256" key="15">
    <source>
        <dbReference type="ARBA" id="ARBA00039783"/>
    </source>
</evidence>
<dbReference type="PANTHER" id="PTHR43161:SF12">
    <property type="entry name" value="L-ARABINITOL 4-DEHYDROGENASE"/>
    <property type="match status" value="1"/>
</dbReference>
<dbReference type="InterPro" id="IPR011032">
    <property type="entry name" value="GroES-like_sf"/>
</dbReference>
<comment type="subunit">
    <text evidence="5">Homotetramer.</text>
</comment>
<evidence type="ECO:0000259" key="19">
    <source>
        <dbReference type="PROSITE" id="PS50850"/>
    </source>
</evidence>
<dbReference type="GO" id="GO:0006062">
    <property type="term" value="P:sorbitol catabolic process"/>
    <property type="evidence" value="ECO:0007669"/>
    <property type="project" value="TreeGrafter"/>
</dbReference>
<dbReference type="OMA" id="RTTAHIF"/>
<keyword evidence="21" id="KW-1185">Reference proteome</keyword>
<dbReference type="STRING" id="5286.A0A0K3CB85"/>